<evidence type="ECO:0000313" key="4">
    <source>
        <dbReference type="Proteomes" id="UP000236497"/>
    </source>
</evidence>
<accession>A0A0H5SH04</accession>
<evidence type="ECO:0000313" key="3">
    <source>
        <dbReference type="EMBL" id="CRZ34066.1"/>
    </source>
</evidence>
<sequence length="208" mass="24434">MYKIKDKIYGLIAVAYYLIFILGLWSMGYLFKMKFNYYYIPYILLFIVAITIVLKKDKSFDNLGFSKEKLKINMIISSVMILAVFVFSAVLSSHPIHKLFKAALYYLFYIALVEEILFRGFLQSYLFGFKLRKSDLFLIGGIFFSVSHLPFQIFAHDIEPVAYILNAFSQLVFTFVFHMLMCFITYKRKDITIPVAIHFVIDYLQNVL</sequence>
<proteinExistence type="predicted"/>
<protein>
    <submittedName>
        <fullName evidence="3">Putative membrane protein</fullName>
    </submittedName>
</protein>
<dbReference type="RefSeq" id="WP_158245882.1">
    <property type="nucleotide sequence ID" value="NZ_CVTD020000010.1"/>
</dbReference>
<gene>
    <name evidence="3" type="ORF">HHT355_0863</name>
</gene>
<dbReference type="GO" id="GO:0004175">
    <property type="term" value="F:endopeptidase activity"/>
    <property type="evidence" value="ECO:0007669"/>
    <property type="project" value="UniProtKB-ARBA"/>
</dbReference>
<keyword evidence="1" id="KW-0812">Transmembrane</keyword>
<keyword evidence="4" id="KW-1185">Reference proteome</keyword>
<keyword evidence="1" id="KW-1133">Transmembrane helix</keyword>
<dbReference type="Proteomes" id="UP000236497">
    <property type="component" value="Unassembled WGS sequence"/>
</dbReference>
<organism evidence="3 4">
    <name type="scientific">Herbinix hemicellulosilytica</name>
    <dbReference type="NCBI Taxonomy" id="1564487"/>
    <lineage>
        <taxon>Bacteria</taxon>
        <taxon>Bacillati</taxon>
        <taxon>Bacillota</taxon>
        <taxon>Clostridia</taxon>
        <taxon>Lachnospirales</taxon>
        <taxon>Lachnospiraceae</taxon>
        <taxon>Herbinix</taxon>
    </lineage>
</organism>
<dbReference type="AlphaFoldDB" id="A0A0H5SH04"/>
<feature type="transmembrane region" description="Helical" evidence="1">
    <location>
        <begin position="37"/>
        <end position="54"/>
    </location>
</feature>
<feature type="transmembrane region" description="Helical" evidence="1">
    <location>
        <begin position="103"/>
        <end position="122"/>
    </location>
</feature>
<evidence type="ECO:0000259" key="2">
    <source>
        <dbReference type="Pfam" id="PF02517"/>
    </source>
</evidence>
<feature type="transmembrane region" description="Helical" evidence="1">
    <location>
        <begin position="161"/>
        <end position="184"/>
    </location>
</feature>
<keyword evidence="1" id="KW-0472">Membrane</keyword>
<dbReference type="GO" id="GO:0080120">
    <property type="term" value="P:CAAX-box protein maturation"/>
    <property type="evidence" value="ECO:0007669"/>
    <property type="project" value="UniProtKB-ARBA"/>
</dbReference>
<dbReference type="InterPro" id="IPR003675">
    <property type="entry name" value="Rce1/LyrA-like_dom"/>
</dbReference>
<name>A0A0H5SH04_HERHM</name>
<feature type="domain" description="CAAX prenyl protease 2/Lysostaphin resistance protein A-like" evidence="2">
    <location>
        <begin position="102"/>
        <end position="203"/>
    </location>
</feature>
<dbReference type="Pfam" id="PF02517">
    <property type="entry name" value="Rce1-like"/>
    <property type="match status" value="1"/>
</dbReference>
<dbReference type="EMBL" id="CVTD020000010">
    <property type="protein sequence ID" value="CRZ34066.1"/>
    <property type="molecule type" value="Genomic_DNA"/>
</dbReference>
<reference evidence="3 4" key="1">
    <citation type="submission" date="2015-06" db="EMBL/GenBank/DDBJ databases">
        <authorList>
            <person name="Wibberg Daniel"/>
        </authorList>
    </citation>
    <scope>NUCLEOTIDE SEQUENCE [LARGE SCALE GENOMIC DNA]</scope>
    <source>
        <strain evidence="3 4">T3/55T</strain>
    </source>
</reference>
<evidence type="ECO:0000256" key="1">
    <source>
        <dbReference type="SAM" id="Phobius"/>
    </source>
</evidence>
<feature type="transmembrane region" description="Helical" evidence="1">
    <location>
        <begin position="74"/>
        <end position="91"/>
    </location>
</feature>
<feature type="transmembrane region" description="Helical" evidence="1">
    <location>
        <begin position="9"/>
        <end position="31"/>
    </location>
</feature>
<feature type="transmembrane region" description="Helical" evidence="1">
    <location>
        <begin position="134"/>
        <end position="155"/>
    </location>
</feature>